<gene>
    <name evidence="2" type="primary">ORF85562</name>
</gene>
<evidence type="ECO:0000256" key="1">
    <source>
        <dbReference type="SAM" id="SignalP"/>
    </source>
</evidence>
<dbReference type="EMBL" id="HACG01026297">
    <property type="protein sequence ID" value="CEK73162.1"/>
    <property type="molecule type" value="Transcribed_RNA"/>
</dbReference>
<feature type="chain" id="PRO_5002111378" description="Kazal-like domain-containing protein" evidence="1">
    <location>
        <begin position="23"/>
        <end position="104"/>
    </location>
</feature>
<feature type="signal peptide" evidence="1">
    <location>
        <begin position="1"/>
        <end position="22"/>
    </location>
</feature>
<protein>
    <recommendedName>
        <fullName evidence="3">Kazal-like domain-containing protein</fullName>
    </recommendedName>
</protein>
<reference evidence="2" key="1">
    <citation type="submission" date="2014-12" db="EMBL/GenBank/DDBJ databases">
        <title>Insight into the proteome of Arion vulgaris.</title>
        <authorList>
            <person name="Aradska J."/>
            <person name="Bulat T."/>
            <person name="Smidak R."/>
            <person name="Sarate P."/>
            <person name="Gangsoo J."/>
            <person name="Sialana F."/>
            <person name="Bilban M."/>
            <person name="Lubec G."/>
        </authorList>
    </citation>
    <scope>NUCLEOTIDE SEQUENCE</scope>
    <source>
        <tissue evidence="2">Skin</tissue>
    </source>
</reference>
<accession>A0A0B6ZXT5</accession>
<organism evidence="2">
    <name type="scientific">Arion vulgaris</name>
    <dbReference type="NCBI Taxonomy" id="1028688"/>
    <lineage>
        <taxon>Eukaryota</taxon>
        <taxon>Metazoa</taxon>
        <taxon>Spiralia</taxon>
        <taxon>Lophotrochozoa</taxon>
        <taxon>Mollusca</taxon>
        <taxon>Gastropoda</taxon>
        <taxon>Heterobranchia</taxon>
        <taxon>Euthyneura</taxon>
        <taxon>Panpulmonata</taxon>
        <taxon>Eupulmonata</taxon>
        <taxon>Stylommatophora</taxon>
        <taxon>Helicina</taxon>
        <taxon>Arionoidea</taxon>
        <taxon>Arionidae</taxon>
        <taxon>Arion</taxon>
    </lineage>
</organism>
<sequence length="104" mass="11568">MSYTVHILAIALVATLLTIVTSTPMNAVEPVVSLDQMEPDHACLFICNICFPEPEDTTHLLDCSNRVCGPVMAGLCAMEKFIWLGHHCRHYGDVESMWTSHSIH</sequence>
<evidence type="ECO:0008006" key="3">
    <source>
        <dbReference type="Google" id="ProtNLM"/>
    </source>
</evidence>
<name>A0A0B6ZXT5_9EUPU</name>
<dbReference type="AlphaFoldDB" id="A0A0B6ZXT5"/>
<proteinExistence type="predicted"/>
<evidence type="ECO:0000313" key="2">
    <source>
        <dbReference type="EMBL" id="CEK73162.1"/>
    </source>
</evidence>
<keyword evidence="1" id="KW-0732">Signal</keyword>